<feature type="transmembrane region" description="Helical" evidence="1">
    <location>
        <begin position="48"/>
        <end position="68"/>
    </location>
</feature>
<accession>A0A917UAS2</accession>
<dbReference type="Proteomes" id="UP000642070">
    <property type="component" value="Unassembled WGS sequence"/>
</dbReference>
<evidence type="ECO:0000259" key="2">
    <source>
        <dbReference type="Pfam" id="PF02517"/>
    </source>
</evidence>
<gene>
    <name evidence="3" type="ORF">GCM10007977_090120</name>
</gene>
<evidence type="ECO:0000256" key="1">
    <source>
        <dbReference type="SAM" id="Phobius"/>
    </source>
</evidence>
<reference evidence="3" key="1">
    <citation type="journal article" date="2014" name="Int. J. Syst. Evol. Microbiol.">
        <title>Complete genome sequence of Corynebacterium casei LMG S-19264T (=DSM 44701T), isolated from a smear-ripened cheese.</title>
        <authorList>
            <consortium name="US DOE Joint Genome Institute (JGI-PGF)"/>
            <person name="Walter F."/>
            <person name="Albersmeier A."/>
            <person name="Kalinowski J."/>
            <person name="Ruckert C."/>
        </authorList>
    </citation>
    <scope>NUCLEOTIDE SEQUENCE</scope>
    <source>
        <strain evidence="3">JCM 19831</strain>
    </source>
</reference>
<protein>
    <recommendedName>
        <fullName evidence="2">CAAX prenyl protease 2/Lysostaphin resistance protein A-like domain-containing protein</fullName>
    </recommendedName>
</protein>
<keyword evidence="1" id="KW-1133">Transmembrane helix</keyword>
<sequence length="296" mass="31666">MIDAQATSVGDRVRKRGLTAFLLMSFGVAWGWEAVARLLLGWSLVNLLVQVPAAFAPAAAALVVRRWVTREGFADAGSRLRLRSAWRYYLLAWLGPLGVAVAVVGVAAASGRWEPSVRPMADLVPGVPVWSVPLLLCAVAPIVTVALWGEEFGWTGYLLLRICPGRPRRAALAAGLIAAVWHYPLALFGYAEFRHLALGLVGWTAWIMCQEVILAWLRARSRSIWPACLAHAGNNFVLAPLTTALLLGPGGFGQEGIQLLVVLVLAALAAGPLVRAGRQESREWAPSIGTSPGSGQ</sequence>
<keyword evidence="4" id="KW-1185">Reference proteome</keyword>
<dbReference type="GO" id="GO:0080120">
    <property type="term" value="P:CAAX-box protein maturation"/>
    <property type="evidence" value="ECO:0007669"/>
    <property type="project" value="UniProtKB-ARBA"/>
</dbReference>
<comment type="caution">
    <text evidence="3">The sequence shown here is derived from an EMBL/GenBank/DDBJ whole genome shotgun (WGS) entry which is preliminary data.</text>
</comment>
<dbReference type="GO" id="GO:0004175">
    <property type="term" value="F:endopeptidase activity"/>
    <property type="evidence" value="ECO:0007669"/>
    <property type="project" value="UniProtKB-ARBA"/>
</dbReference>
<dbReference type="AlphaFoldDB" id="A0A917UAS2"/>
<feature type="domain" description="CAAX prenyl protease 2/Lysostaphin resistance protein A-like" evidence="2">
    <location>
        <begin position="136"/>
        <end position="237"/>
    </location>
</feature>
<proteinExistence type="predicted"/>
<dbReference type="Pfam" id="PF02517">
    <property type="entry name" value="Rce1-like"/>
    <property type="match status" value="1"/>
</dbReference>
<feature type="transmembrane region" description="Helical" evidence="1">
    <location>
        <begin position="21"/>
        <end position="42"/>
    </location>
</feature>
<organism evidence="3 4">
    <name type="scientific">Dactylosporangium sucinum</name>
    <dbReference type="NCBI Taxonomy" id="1424081"/>
    <lineage>
        <taxon>Bacteria</taxon>
        <taxon>Bacillati</taxon>
        <taxon>Actinomycetota</taxon>
        <taxon>Actinomycetes</taxon>
        <taxon>Micromonosporales</taxon>
        <taxon>Micromonosporaceae</taxon>
        <taxon>Dactylosporangium</taxon>
    </lineage>
</organism>
<evidence type="ECO:0000313" key="4">
    <source>
        <dbReference type="Proteomes" id="UP000642070"/>
    </source>
</evidence>
<dbReference type="PANTHER" id="PTHR35797">
    <property type="entry name" value="PROTEASE-RELATED"/>
    <property type="match status" value="1"/>
</dbReference>
<feature type="transmembrane region" description="Helical" evidence="1">
    <location>
        <begin position="170"/>
        <end position="190"/>
    </location>
</feature>
<dbReference type="PANTHER" id="PTHR35797:SF1">
    <property type="entry name" value="PROTEASE"/>
    <property type="match status" value="1"/>
</dbReference>
<evidence type="ECO:0000313" key="3">
    <source>
        <dbReference type="EMBL" id="GGM74496.1"/>
    </source>
</evidence>
<name>A0A917UAS2_9ACTN</name>
<feature type="transmembrane region" description="Helical" evidence="1">
    <location>
        <begin position="196"/>
        <end position="217"/>
    </location>
</feature>
<dbReference type="InterPro" id="IPR042150">
    <property type="entry name" value="MmRce1-like"/>
</dbReference>
<feature type="transmembrane region" description="Helical" evidence="1">
    <location>
        <begin position="256"/>
        <end position="274"/>
    </location>
</feature>
<feature type="transmembrane region" description="Helical" evidence="1">
    <location>
        <begin position="88"/>
        <end position="109"/>
    </location>
</feature>
<dbReference type="EMBL" id="BMPI01000068">
    <property type="protein sequence ID" value="GGM74496.1"/>
    <property type="molecule type" value="Genomic_DNA"/>
</dbReference>
<dbReference type="InterPro" id="IPR003675">
    <property type="entry name" value="Rce1/LyrA-like_dom"/>
</dbReference>
<keyword evidence="1" id="KW-0812">Transmembrane</keyword>
<keyword evidence="1" id="KW-0472">Membrane</keyword>
<feature type="transmembrane region" description="Helical" evidence="1">
    <location>
        <begin position="229"/>
        <end position="250"/>
    </location>
</feature>
<feature type="transmembrane region" description="Helical" evidence="1">
    <location>
        <begin position="129"/>
        <end position="149"/>
    </location>
</feature>
<reference evidence="3" key="2">
    <citation type="submission" date="2020-09" db="EMBL/GenBank/DDBJ databases">
        <authorList>
            <person name="Sun Q."/>
            <person name="Ohkuma M."/>
        </authorList>
    </citation>
    <scope>NUCLEOTIDE SEQUENCE</scope>
    <source>
        <strain evidence="3">JCM 19831</strain>
    </source>
</reference>